<protein>
    <submittedName>
        <fullName evidence="2">ATP-dependent protease La domain protein</fullName>
    </submittedName>
</protein>
<name>A0A127PL57_9BURK</name>
<dbReference type="SUPFAM" id="SSF88697">
    <property type="entry name" value="PUA domain-like"/>
    <property type="match status" value="1"/>
</dbReference>
<dbReference type="PROSITE" id="PS51787">
    <property type="entry name" value="LON_N"/>
    <property type="match status" value="1"/>
</dbReference>
<keyword evidence="2" id="KW-0645">Protease</keyword>
<evidence type="ECO:0000313" key="3">
    <source>
        <dbReference type="Proteomes" id="UP000071778"/>
    </source>
</evidence>
<evidence type="ECO:0000313" key="2">
    <source>
        <dbReference type="EMBL" id="AMP08406.1"/>
    </source>
</evidence>
<dbReference type="GO" id="GO:0006508">
    <property type="term" value="P:proteolysis"/>
    <property type="evidence" value="ECO:0007669"/>
    <property type="project" value="UniProtKB-KW"/>
</dbReference>
<dbReference type="SMART" id="SM00464">
    <property type="entry name" value="LON"/>
    <property type="match status" value="1"/>
</dbReference>
<dbReference type="EMBL" id="CP013235">
    <property type="protein sequence ID" value="AMP08406.1"/>
    <property type="molecule type" value="Genomic_DNA"/>
</dbReference>
<proteinExistence type="predicted"/>
<dbReference type="InterPro" id="IPR003111">
    <property type="entry name" value="Lon_prtase_N"/>
</dbReference>
<reference evidence="2 3" key="1">
    <citation type="submission" date="2015-11" db="EMBL/GenBank/DDBJ databases">
        <title>Exploring the genomic traits of fungus-feeding bacterial genus Collimonas.</title>
        <authorList>
            <person name="Song C."/>
            <person name="Schmidt R."/>
            <person name="de Jager V."/>
            <person name="Krzyzanowska D."/>
            <person name="Jongedijk E."/>
            <person name="Cankar K."/>
            <person name="Beekwilder J."/>
            <person name="van Veen A."/>
            <person name="de Boer W."/>
            <person name="van Veen J.A."/>
            <person name="Garbeva P."/>
        </authorList>
    </citation>
    <scope>NUCLEOTIDE SEQUENCE [LARGE SCALE GENOMIC DNA]</scope>
    <source>
        <strain evidence="2 3">Ter282</strain>
    </source>
</reference>
<dbReference type="InterPro" id="IPR046336">
    <property type="entry name" value="Lon_prtase_N_sf"/>
</dbReference>
<dbReference type="AlphaFoldDB" id="A0A127PL57"/>
<dbReference type="Gene3D" id="1.10.4060.10">
    <property type="entry name" value="BPP1347 like domain"/>
    <property type="match status" value="1"/>
</dbReference>
<keyword evidence="3" id="KW-1185">Reference proteome</keyword>
<dbReference type="Proteomes" id="UP000071778">
    <property type="component" value="Chromosome"/>
</dbReference>
<dbReference type="PATRIC" id="fig|279058.17.peg.645"/>
<dbReference type="PANTHER" id="PTHR46732">
    <property type="entry name" value="ATP-DEPENDENT PROTEASE LA (LON) DOMAIN PROTEIN"/>
    <property type="match status" value="1"/>
</dbReference>
<evidence type="ECO:0000259" key="1">
    <source>
        <dbReference type="PROSITE" id="PS51787"/>
    </source>
</evidence>
<dbReference type="InterPro" id="IPR015947">
    <property type="entry name" value="PUA-like_sf"/>
</dbReference>
<dbReference type="RefSeq" id="WP_061532202.1">
    <property type="nucleotide sequence ID" value="NZ_CP013233.1"/>
</dbReference>
<dbReference type="OrthoDB" id="8558970at2"/>
<sequence>MPDNHSWIPLFPLNTVLFPGGVLPLKVFETRYLDMLRECMKKQQQFGVVLIKSGQEVGIAAEPESIGCLTQITEWDMQDLGVMMLRTVGGQRFRIMQQRVLPDQRLEAQIELIPADQPGTPDQAHLQCASTLKLVIDDINNKGRAAHGPNYASPFALPLQFDNAGWVANRWCEILPIPLKARQALLELNDGSERLDIVHQYLLQHNII</sequence>
<dbReference type="Pfam" id="PF02190">
    <property type="entry name" value="LON_substr_bdg"/>
    <property type="match status" value="1"/>
</dbReference>
<keyword evidence="2" id="KW-0378">Hydrolase</keyword>
<accession>A0A127PL57</accession>
<organism evidence="2 3">
    <name type="scientific">Collimonas arenae</name>
    <dbReference type="NCBI Taxonomy" id="279058"/>
    <lineage>
        <taxon>Bacteria</taxon>
        <taxon>Pseudomonadati</taxon>
        <taxon>Pseudomonadota</taxon>
        <taxon>Betaproteobacteria</taxon>
        <taxon>Burkholderiales</taxon>
        <taxon>Oxalobacteraceae</taxon>
        <taxon>Collimonas</taxon>
    </lineage>
</organism>
<feature type="domain" description="Lon N-terminal" evidence="1">
    <location>
        <begin position="5"/>
        <end position="206"/>
    </location>
</feature>
<gene>
    <name evidence="2" type="ORF">CAter282_0597</name>
</gene>
<dbReference type="PANTHER" id="PTHR46732:SF8">
    <property type="entry name" value="ATP-DEPENDENT PROTEASE LA (LON) DOMAIN PROTEIN"/>
    <property type="match status" value="1"/>
</dbReference>
<dbReference type="Gene3D" id="2.30.130.40">
    <property type="entry name" value="LON domain-like"/>
    <property type="match status" value="1"/>
</dbReference>
<dbReference type="GO" id="GO:0008233">
    <property type="term" value="F:peptidase activity"/>
    <property type="evidence" value="ECO:0007669"/>
    <property type="project" value="UniProtKB-KW"/>
</dbReference>